<keyword evidence="2" id="KW-0732">Signal</keyword>
<evidence type="ECO:0000313" key="4">
    <source>
        <dbReference type="Proteomes" id="UP000000753"/>
    </source>
</evidence>
<name>B8CT68_SHEPW</name>
<dbReference type="HOGENOM" id="CLU_2810051_0_0_6"/>
<evidence type="ECO:0000313" key="3">
    <source>
        <dbReference type="EMBL" id="ACJ30844.1"/>
    </source>
</evidence>
<dbReference type="AlphaFoldDB" id="B8CT68"/>
<feature type="chain" id="PRO_5002870378" description="Lipoprotein" evidence="2">
    <location>
        <begin position="21"/>
        <end position="67"/>
    </location>
</feature>
<feature type="signal peptide" evidence="2">
    <location>
        <begin position="1"/>
        <end position="20"/>
    </location>
</feature>
<evidence type="ECO:0000256" key="2">
    <source>
        <dbReference type="SAM" id="SignalP"/>
    </source>
</evidence>
<dbReference type="KEGG" id="swp:swp_4185"/>
<evidence type="ECO:0008006" key="5">
    <source>
        <dbReference type="Google" id="ProtNLM"/>
    </source>
</evidence>
<dbReference type="PROSITE" id="PS51257">
    <property type="entry name" value="PROKAR_LIPOPROTEIN"/>
    <property type="match status" value="1"/>
</dbReference>
<feature type="region of interest" description="Disordered" evidence="1">
    <location>
        <begin position="21"/>
        <end position="67"/>
    </location>
</feature>
<dbReference type="RefSeq" id="WP_020914182.1">
    <property type="nucleotide sequence ID" value="NC_011566.1"/>
</dbReference>
<dbReference type="EMBL" id="CP000472">
    <property type="protein sequence ID" value="ACJ30844.1"/>
    <property type="molecule type" value="Genomic_DNA"/>
</dbReference>
<proteinExistence type="predicted"/>
<dbReference type="Proteomes" id="UP000000753">
    <property type="component" value="Chromosome"/>
</dbReference>
<gene>
    <name evidence="3" type="ordered locus">swp_4185</name>
</gene>
<reference evidence="3 4" key="1">
    <citation type="journal article" date="2008" name="PLoS ONE">
        <title>Environmental adaptation: genomic analysis of the piezotolerant and psychrotolerant deep-sea iron reducing bacterium Shewanella piezotolerans WP3.</title>
        <authorList>
            <person name="Wang F."/>
            <person name="Wang J."/>
            <person name="Jian H."/>
            <person name="Zhang B."/>
            <person name="Li S."/>
            <person name="Wang F."/>
            <person name="Zeng X."/>
            <person name="Gao L."/>
            <person name="Bartlett D.H."/>
            <person name="Yu J."/>
            <person name="Hu S."/>
            <person name="Xiao X."/>
        </authorList>
    </citation>
    <scope>NUCLEOTIDE SEQUENCE [LARGE SCALE GENOMIC DNA]</scope>
    <source>
        <strain evidence="4">WP3 / JCM 13877</strain>
    </source>
</reference>
<protein>
    <recommendedName>
        <fullName evidence="5">Lipoprotein</fullName>
    </recommendedName>
</protein>
<accession>B8CT68</accession>
<keyword evidence="4" id="KW-1185">Reference proteome</keyword>
<sequence length="67" mass="7094">MKYLAALSLVLVLSACGSNASYSVSASSDDDVMGSRQAPMMSDNPPIINDDLVKEADEKEQASKAKE</sequence>
<feature type="compositionally biased region" description="Basic and acidic residues" evidence="1">
    <location>
        <begin position="51"/>
        <end position="67"/>
    </location>
</feature>
<evidence type="ECO:0000256" key="1">
    <source>
        <dbReference type="SAM" id="MobiDB-lite"/>
    </source>
</evidence>
<organism evidence="3 4">
    <name type="scientific">Shewanella piezotolerans (strain WP3 / JCM 13877)</name>
    <dbReference type="NCBI Taxonomy" id="225849"/>
    <lineage>
        <taxon>Bacteria</taxon>
        <taxon>Pseudomonadati</taxon>
        <taxon>Pseudomonadota</taxon>
        <taxon>Gammaproteobacteria</taxon>
        <taxon>Alteromonadales</taxon>
        <taxon>Shewanellaceae</taxon>
        <taxon>Shewanella</taxon>
    </lineage>
</organism>